<evidence type="ECO:0000256" key="6">
    <source>
        <dbReference type="SAM" id="MobiDB-lite"/>
    </source>
</evidence>
<accession>A0A7J7IX63</accession>
<dbReference type="GO" id="GO:0006897">
    <property type="term" value="P:endocytosis"/>
    <property type="evidence" value="ECO:0007669"/>
    <property type="project" value="TreeGrafter"/>
</dbReference>
<protein>
    <recommendedName>
        <fullName evidence="7">FYVE-type domain-containing protein</fullName>
    </recommendedName>
</protein>
<dbReference type="Gene3D" id="1.20.5.390">
    <property type="entry name" value="L1 transposable element, trimerization domain"/>
    <property type="match status" value="1"/>
</dbReference>
<dbReference type="InterPro" id="IPR000306">
    <property type="entry name" value="Znf_FYVE"/>
</dbReference>
<evidence type="ECO:0000256" key="5">
    <source>
        <dbReference type="SAM" id="Coils"/>
    </source>
</evidence>
<dbReference type="Proteomes" id="UP000593567">
    <property type="component" value="Unassembled WGS sequence"/>
</dbReference>
<gene>
    <name evidence="8" type="ORF">EB796_023692</name>
</gene>
<dbReference type="SMART" id="SM00064">
    <property type="entry name" value="FYVE"/>
    <property type="match status" value="1"/>
</dbReference>
<dbReference type="PROSITE" id="PS50178">
    <property type="entry name" value="ZF_FYVE"/>
    <property type="match status" value="1"/>
</dbReference>
<feature type="domain" description="FYVE-type" evidence="7">
    <location>
        <begin position="504"/>
        <end position="562"/>
    </location>
</feature>
<evidence type="ECO:0000256" key="2">
    <source>
        <dbReference type="ARBA" id="ARBA00022771"/>
    </source>
</evidence>
<evidence type="ECO:0000313" key="8">
    <source>
        <dbReference type="EMBL" id="KAF6018011.1"/>
    </source>
</evidence>
<dbReference type="InterPro" id="IPR011011">
    <property type="entry name" value="Znf_FYVE_PHD"/>
</dbReference>
<feature type="coiled-coil region" evidence="5">
    <location>
        <begin position="423"/>
        <end position="492"/>
    </location>
</feature>
<keyword evidence="1" id="KW-0479">Metal-binding</keyword>
<dbReference type="InterPro" id="IPR013083">
    <property type="entry name" value="Znf_RING/FYVE/PHD"/>
</dbReference>
<dbReference type="AlphaFoldDB" id="A0A7J7IX63"/>
<dbReference type="Gene3D" id="3.30.40.10">
    <property type="entry name" value="Zinc/RING finger domain, C3HC4 (zinc finger)"/>
    <property type="match status" value="1"/>
</dbReference>
<proteinExistence type="predicted"/>
<dbReference type="OrthoDB" id="79871at2759"/>
<dbReference type="PANTHER" id="PTHR23164">
    <property type="entry name" value="EARLY ENDOSOME ANTIGEN 1"/>
    <property type="match status" value="1"/>
</dbReference>
<keyword evidence="3" id="KW-0862">Zinc</keyword>
<feature type="region of interest" description="Disordered" evidence="6">
    <location>
        <begin position="100"/>
        <end position="124"/>
    </location>
</feature>
<keyword evidence="2 4" id="KW-0863">Zinc-finger</keyword>
<feature type="coiled-coil region" evidence="5">
    <location>
        <begin position="331"/>
        <end position="390"/>
    </location>
</feature>
<dbReference type="Pfam" id="PF01363">
    <property type="entry name" value="FYVE"/>
    <property type="match status" value="1"/>
</dbReference>
<reference evidence="8" key="1">
    <citation type="submission" date="2020-06" db="EMBL/GenBank/DDBJ databases">
        <title>Draft genome of Bugula neritina, a colonial animal packing powerful symbionts and potential medicines.</title>
        <authorList>
            <person name="Rayko M."/>
        </authorList>
    </citation>
    <scope>NUCLEOTIDE SEQUENCE [LARGE SCALE GENOMIC DNA]</scope>
    <source>
        <strain evidence="8">Kwan_BN1</strain>
    </source>
</reference>
<dbReference type="CDD" id="cd15730">
    <property type="entry name" value="FYVE_EEA1"/>
    <property type="match status" value="1"/>
</dbReference>
<feature type="compositionally biased region" description="Low complexity" evidence="6">
    <location>
        <begin position="104"/>
        <end position="117"/>
    </location>
</feature>
<dbReference type="SUPFAM" id="SSF90257">
    <property type="entry name" value="Myosin rod fragments"/>
    <property type="match status" value="1"/>
</dbReference>
<organism evidence="8 9">
    <name type="scientific">Bugula neritina</name>
    <name type="common">Brown bryozoan</name>
    <name type="synonym">Sertularia neritina</name>
    <dbReference type="NCBI Taxonomy" id="10212"/>
    <lineage>
        <taxon>Eukaryota</taxon>
        <taxon>Metazoa</taxon>
        <taxon>Spiralia</taxon>
        <taxon>Lophotrochozoa</taxon>
        <taxon>Bryozoa</taxon>
        <taxon>Gymnolaemata</taxon>
        <taxon>Cheilostomatida</taxon>
        <taxon>Flustrina</taxon>
        <taxon>Buguloidea</taxon>
        <taxon>Bugulidae</taxon>
        <taxon>Bugula</taxon>
    </lineage>
</organism>
<dbReference type="Gene3D" id="1.10.287.1490">
    <property type="match status" value="1"/>
</dbReference>
<evidence type="ECO:0000259" key="7">
    <source>
        <dbReference type="PROSITE" id="PS50178"/>
    </source>
</evidence>
<comment type="caution">
    <text evidence="8">The sequence shown here is derived from an EMBL/GenBank/DDBJ whole genome shotgun (WGS) entry which is preliminary data.</text>
</comment>
<keyword evidence="5" id="KW-0175">Coiled coil</keyword>
<name>A0A7J7IX63_BUGNE</name>
<evidence type="ECO:0000256" key="1">
    <source>
        <dbReference type="ARBA" id="ARBA00022723"/>
    </source>
</evidence>
<dbReference type="PANTHER" id="PTHR23164:SF30">
    <property type="entry name" value="EARLY ENDOSOME ANTIGEN 1"/>
    <property type="match status" value="1"/>
</dbReference>
<keyword evidence="9" id="KW-1185">Reference proteome</keyword>
<dbReference type="GO" id="GO:0008270">
    <property type="term" value="F:zinc ion binding"/>
    <property type="evidence" value="ECO:0007669"/>
    <property type="project" value="UniProtKB-KW"/>
</dbReference>
<dbReference type="SUPFAM" id="SSF57903">
    <property type="entry name" value="FYVE/PHD zinc finger"/>
    <property type="match status" value="1"/>
</dbReference>
<dbReference type="GO" id="GO:0005769">
    <property type="term" value="C:early endosome"/>
    <property type="evidence" value="ECO:0007669"/>
    <property type="project" value="TreeGrafter"/>
</dbReference>
<evidence type="ECO:0000313" key="9">
    <source>
        <dbReference type="Proteomes" id="UP000593567"/>
    </source>
</evidence>
<evidence type="ECO:0000256" key="4">
    <source>
        <dbReference type="PROSITE-ProRule" id="PRU00091"/>
    </source>
</evidence>
<sequence length="563" mass="63870">MSAMAELKTAELVTVQQSLLSETEKHEQSKASWLERRKLSALAQLQEDSAVLNEQLLAVKEQLSKSVADNTQLQSENNDLQLVARNLEDEKVMLGRETERLQGQSSNQLSQLNSTSTELEDSRKLVSEKNATLLQLQQQMEAKVQESENLQSSLLEQIDLMQSAAKLAEETKQTEISKFKADIENLQSELKSLGSTNADLTKEKASLTERLASAEQRLGEVQTTLNTSRQEVSALQEDLTRKTEDHTHVLQETTDILQRTSDENEALNKALTGVKAEVNVMEEKLQTTQKNTDEWQSKHRLLQDDLNTLEIALTQEKTTSEETKQLLISHRLESQNKLELLEAEKLKLENELAAATKAKELAELQAEDNLATMETSLSAEKAKMEELEAKFNMQLVSLSENLSLNKADLTATQEKLMDVVKHNDELRGINLELETKLESSNDERTMLWNRCVSSETETKSLRDEREELRLQIENLNSALHELGRENQSLQIKTTKAQSRRWVEDDDVSDCTNCAKSFNVRVRKHHCRNCGNIFCHDCSSKQLMLPTSSKPSRVCDNCYTEIKR</sequence>
<dbReference type="EMBL" id="VXIV02003347">
    <property type="protein sequence ID" value="KAF6018011.1"/>
    <property type="molecule type" value="Genomic_DNA"/>
</dbReference>
<dbReference type="InterPro" id="IPR017455">
    <property type="entry name" value="Znf_FYVE-rel"/>
</dbReference>
<evidence type="ECO:0000256" key="3">
    <source>
        <dbReference type="ARBA" id="ARBA00022833"/>
    </source>
</evidence>
<dbReference type="GO" id="GO:0005545">
    <property type="term" value="F:1-phosphatidylinositol binding"/>
    <property type="evidence" value="ECO:0007669"/>
    <property type="project" value="TreeGrafter"/>
</dbReference>